<comment type="function">
    <text evidence="11">Component of the post-replicative DNA mismatch repair system (MMR).</text>
</comment>
<dbReference type="FunFam" id="3.40.1170.10:FF:000004">
    <property type="entry name" value="DNA mismatch repair protein"/>
    <property type="match status" value="1"/>
</dbReference>
<feature type="compositionally biased region" description="Basic and acidic residues" evidence="13">
    <location>
        <begin position="28"/>
        <end position="50"/>
    </location>
</feature>
<dbReference type="GO" id="GO:0006312">
    <property type="term" value="P:mitotic recombination"/>
    <property type="evidence" value="ECO:0007669"/>
    <property type="project" value="TreeGrafter"/>
</dbReference>
<dbReference type="PROSITE" id="PS00486">
    <property type="entry name" value="DNA_MISMATCH_REPAIR_2"/>
    <property type="match status" value="1"/>
</dbReference>
<dbReference type="InterPro" id="IPR016151">
    <property type="entry name" value="DNA_mismatch_repair_MutS_N"/>
</dbReference>
<evidence type="ECO:0000256" key="10">
    <source>
        <dbReference type="ARBA" id="ARBA00073774"/>
    </source>
</evidence>
<dbReference type="GO" id="GO:0006298">
    <property type="term" value="P:mismatch repair"/>
    <property type="evidence" value="ECO:0007669"/>
    <property type="project" value="InterPro"/>
</dbReference>
<dbReference type="OrthoDB" id="10252754at2759"/>
<feature type="domain" description="DNA mismatch repair proteins mutS family" evidence="14">
    <location>
        <begin position="928"/>
        <end position="944"/>
    </location>
</feature>
<keyword evidence="7 11" id="KW-0238">DNA-binding</keyword>
<dbReference type="EMBL" id="KQ427350">
    <property type="protein sequence ID" value="KOF67168.1"/>
    <property type="molecule type" value="Genomic_DNA"/>
</dbReference>
<dbReference type="Gene3D" id="1.10.1420.10">
    <property type="match status" value="2"/>
</dbReference>
<dbReference type="InterPro" id="IPR007695">
    <property type="entry name" value="DNA_mismatch_repair_MutS-lik_N"/>
</dbReference>
<comment type="similarity">
    <text evidence="2">Belongs to the DNA mismatch repair MutS family. MSH3 subfamily.</text>
</comment>
<dbReference type="SUPFAM" id="SSF55271">
    <property type="entry name" value="DNA repair protein MutS, domain I"/>
    <property type="match status" value="1"/>
</dbReference>
<dbReference type="SUPFAM" id="SSF53150">
    <property type="entry name" value="DNA repair protein MutS, domain II"/>
    <property type="match status" value="1"/>
</dbReference>
<evidence type="ECO:0000256" key="8">
    <source>
        <dbReference type="ARBA" id="ARBA00023204"/>
    </source>
</evidence>
<dbReference type="Pfam" id="PF01624">
    <property type="entry name" value="MutS_I"/>
    <property type="match status" value="1"/>
</dbReference>
<dbReference type="InterPro" id="IPR027417">
    <property type="entry name" value="P-loop_NTPase"/>
</dbReference>
<sequence>MPQPALSKKLKSKQKGTNGKQITISRFFDAKHATKNRENQDADCKTRDSKNVSSQSKSNCNFEAAKKRKVSHNEDTTGTSSDFGKKLKSSLSSKIRLGLHEETQSKLNAFSLSTSHDKNIDLEELKNRFASGLPDLDEQNDNVAKDNDAEMYVDPEDDKTPEAECKESSAKVKTVSHGSDKLKSFPTIKYTPLEQQVVDLKAKYPGTILLIECGYKYRFFGEDAQIAADVLKITCNPDHNFMTASIPTHRLFVHVQRLVTAGYKVGVVKQTETAALKAVSDNKSSVFMRQLTALYTKSTLIGEDVAPLNDIARSDDTEANISQYLMSIFETPCEENKKSNESLSIGFVAVQPATGDFIYDCFTDVISRNQLETRITHIQPVEILLPPTLSEATERLLKDTSVLSSSADDCIRIERLPEKKFVYQQAFETVSNFYGNDHTVGGVIRLQDVIGLPSTVISCLSALISYLTEFKLERVLKLSSGFKCFSLESSYMKLPAKSVQNLELLKNLTSGKSKGSLFWVLNKTLTKFGERRLRSWVCNPLIKKRDIDERQLAVEELSSNKCECFDAMKKCLFKLGDLERGLTAILHKKCSPLEFATVCLSLKNIASIFHTQKNMFADKIASPLLQTILQEIPDLLSDVAFFSDSVSLQHAKSNDKTQLFVDDSQFPAIKDQKSKIQEVRNEIDQHRSMIRKILRVPSFNYITVSGTEFQIEVKNNMLNTVPSEWIKISSTKTVSRFHSPFIQEKCKLLNQHKEQLEIVCNDSWIEFLNSFQERYQNYRKAVSHLAVFDCLLSLAKVAEQDNYVRPQMVDNENCIMIEDGCNPIVNLLLSEHQQYVANDTNLNAAKHRVMMITGPNMGGKSSYIRQVALIVLMAQIGSYVPAKSATLGIFDAIYTRMGAADDIYRGRSTFMVELQEASEIMNSATNRSLVILDELGRGTSTHDGLAIANATLRYFTEDVKCITLFVTHYQLLGQFGDMYPDFVHNYHMSFLVHSKSSENEEYDASDAVTFLYQLVRGMAAHSYGLNVARLAHIPPEILEKARKKSHQLENSLNKNRELKSDFLTIMKCPPENLSKLLSDMIPSL</sequence>
<evidence type="ECO:0000256" key="1">
    <source>
        <dbReference type="ARBA" id="ARBA00004123"/>
    </source>
</evidence>
<evidence type="ECO:0000256" key="2">
    <source>
        <dbReference type="ARBA" id="ARBA00007094"/>
    </source>
</evidence>
<keyword evidence="9" id="KW-0539">Nucleus</keyword>
<evidence type="ECO:0000256" key="3">
    <source>
        <dbReference type="ARBA" id="ARBA00022151"/>
    </source>
</evidence>
<dbReference type="Pfam" id="PF05192">
    <property type="entry name" value="MutS_III"/>
    <property type="match status" value="1"/>
</dbReference>
<evidence type="ECO:0000256" key="6">
    <source>
        <dbReference type="ARBA" id="ARBA00022840"/>
    </source>
</evidence>
<dbReference type="GO" id="GO:0005524">
    <property type="term" value="F:ATP binding"/>
    <property type="evidence" value="ECO:0007669"/>
    <property type="project" value="UniProtKB-KW"/>
</dbReference>
<evidence type="ECO:0000256" key="4">
    <source>
        <dbReference type="ARBA" id="ARBA00022741"/>
    </source>
</evidence>
<dbReference type="PANTHER" id="PTHR11361:SF122">
    <property type="entry name" value="DNA MISMATCH REPAIR PROTEIN MSH3"/>
    <property type="match status" value="1"/>
</dbReference>
<dbReference type="Gene3D" id="3.40.50.300">
    <property type="entry name" value="P-loop containing nucleotide triphosphate hydrolases"/>
    <property type="match status" value="1"/>
</dbReference>
<dbReference type="Pfam" id="PF05190">
    <property type="entry name" value="MutS_IV"/>
    <property type="match status" value="1"/>
</dbReference>
<keyword evidence="4 11" id="KW-0547">Nucleotide-binding</keyword>
<evidence type="ECO:0000256" key="5">
    <source>
        <dbReference type="ARBA" id="ARBA00022763"/>
    </source>
</evidence>
<name>A0A0L8FR99_OCTBM</name>
<evidence type="ECO:0000313" key="15">
    <source>
        <dbReference type="EMBL" id="KOF67168.1"/>
    </source>
</evidence>
<dbReference type="InterPro" id="IPR017261">
    <property type="entry name" value="DNA_mismatch_repair_MutS/MSH"/>
</dbReference>
<keyword evidence="8 11" id="KW-0234">DNA repair</keyword>
<protein>
    <recommendedName>
        <fullName evidence="3 10">DNA mismatch repair protein MSH3</fullName>
    </recommendedName>
    <alternativeName>
        <fullName evidence="3 10">DNA mismatch repair protein MSH3</fullName>
    </alternativeName>
</protein>
<evidence type="ECO:0000259" key="14">
    <source>
        <dbReference type="PROSITE" id="PS00486"/>
    </source>
</evidence>
<feature type="coiled-coil region" evidence="12">
    <location>
        <begin position="669"/>
        <end position="696"/>
    </location>
</feature>
<dbReference type="AlphaFoldDB" id="A0A0L8FR99"/>
<dbReference type="InterPro" id="IPR036187">
    <property type="entry name" value="DNA_mismatch_repair_MutS_sf"/>
</dbReference>
<dbReference type="FunFam" id="3.40.50.300:FF:000870">
    <property type="entry name" value="MutS protein homolog 4"/>
    <property type="match status" value="1"/>
</dbReference>
<keyword evidence="6" id="KW-0067">ATP-binding</keyword>
<dbReference type="PIRSF" id="PIRSF037677">
    <property type="entry name" value="DNA_mis_repair_Msh6"/>
    <property type="match status" value="1"/>
</dbReference>
<dbReference type="InterPro" id="IPR036678">
    <property type="entry name" value="MutS_con_dom_sf"/>
</dbReference>
<evidence type="ECO:0000256" key="13">
    <source>
        <dbReference type="SAM" id="MobiDB-lite"/>
    </source>
</evidence>
<organism evidence="15">
    <name type="scientific">Octopus bimaculoides</name>
    <name type="common">California two-spotted octopus</name>
    <dbReference type="NCBI Taxonomy" id="37653"/>
    <lineage>
        <taxon>Eukaryota</taxon>
        <taxon>Metazoa</taxon>
        <taxon>Spiralia</taxon>
        <taxon>Lophotrochozoa</taxon>
        <taxon>Mollusca</taxon>
        <taxon>Cephalopoda</taxon>
        <taxon>Coleoidea</taxon>
        <taxon>Octopodiformes</taxon>
        <taxon>Octopoda</taxon>
        <taxon>Incirrata</taxon>
        <taxon>Octopodidae</taxon>
        <taxon>Octopus</taxon>
    </lineage>
</organism>
<evidence type="ECO:0000256" key="12">
    <source>
        <dbReference type="SAM" id="Coils"/>
    </source>
</evidence>
<dbReference type="FunFam" id="1.10.1420.10:FF:000004">
    <property type="entry name" value="DNA mismatch repair protein Msh3"/>
    <property type="match status" value="1"/>
</dbReference>
<dbReference type="PANTHER" id="PTHR11361">
    <property type="entry name" value="DNA MISMATCH REPAIR PROTEIN MUTS FAMILY MEMBER"/>
    <property type="match status" value="1"/>
</dbReference>
<evidence type="ECO:0000256" key="9">
    <source>
        <dbReference type="ARBA" id="ARBA00023242"/>
    </source>
</evidence>
<comment type="subcellular location">
    <subcellularLocation>
        <location evidence="1">Nucleus</location>
    </subcellularLocation>
</comment>
<dbReference type="KEGG" id="obi:106881712"/>
<feature type="region of interest" description="Disordered" evidence="13">
    <location>
        <begin position="1"/>
        <end position="86"/>
    </location>
</feature>
<accession>A0A0L8FR99</accession>
<keyword evidence="12" id="KW-0175">Coiled coil</keyword>
<dbReference type="GO" id="GO:0005634">
    <property type="term" value="C:nucleus"/>
    <property type="evidence" value="ECO:0007669"/>
    <property type="project" value="UniProtKB-SubCell"/>
</dbReference>
<dbReference type="STRING" id="37653.A0A0L8FR99"/>
<dbReference type="InterPro" id="IPR007860">
    <property type="entry name" value="DNA_mmatch_repair_MutS_con_dom"/>
</dbReference>
<gene>
    <name evidence="15" type="ORF">OCBIM_22010311mg</name>
</gene>
<dbReference type="Gene3D" id="3.40.1170.10">
    <property type="entry name" value="DNA repair protein MutS, domain I"/>
    <property type="match status" value="1"/>
</dbReference>
<dbReference type="Gene3D" id="3.30.420.110">
    <property type="entry name" value="MutS, connector domain"/>
    <property type="match status" value="1"/>
</dbReference>
<dbReference type="GO" id="GO:0030983">
    <property type="term" value="F:mismatched DNA binding"/>
    <property type="evidence" value="ECO:0007669"/>
    <property type="project" value="InterPro"/>
</dbReference>
<keyword evidence="5 11" id="KW-0227">DNA damage</keyword>
<dbReference type="Pfam" id="PF00488">
    <property type="entry name" value="MutS_V"/>
    <property type="match status" value="1"/>
</dbReference>
<dbReference type="GO" id="GO:0140664">
    <property type="term" value="F:ATP-dependent DNA damage sensor activity"/>
    <property type="evidence" value="ECO:0007669"/>
    <property type="project" value="InterPro"/>
</dbReference>
<feature type="compositionally biased region" description="Polar residues" evidence="13">
    <location>
        <begin position="51"/>
        <end position="61"/>
    </location>
</feature>
<proteinExistence type="inferred from homology"/>
<dbReference type="InterPro" id="IPR007696">
    <property type="entry name" value="DNA_mismatch_repair_MutS_core"/>
</dbReference>
<evidence type="ECO:0000256" key="11">
    <source>
        <dbReference type="RuleBase" id="RU003756"/>
    </source>
</evidence>
<dbReference type="SUPFAM" id="SSF52540">
    <property type="entry name" value="P-loop containing nucleoside triphosphate hydrolases"/>
    <property type="match status" value="1"/>
</dbReference>
<dbReference type="Pfam" id="PF05188">
    <property type="entry name" value="MutS_II"/>
    <property type="match status" value="1"/>
</dbReference>
<reference evidence="15" key="1">
    <citation type="submission" date="2015-07" db="EMBL/GenBank/DDBJ databases">
        <title>MeaNS - Measles Nucleotide Surveillance Program.</title>
        <authorList>
            <person name="Tran T."/>
            <person name="Druce J."/>
        </authorList>
    </citation>
    <scope>NUCLEOTIDE SEQUENCE</scope>
    <source>
        <strain evidence="15">UCB-OBI-ISO-001</strain>
        <tissue evidence="15">Gonad</tissue>
    </source>
</reference>
<dbReference type="SMART" id="SM00533">
    <property type="entry name" value="MUTSd"/>
    <property type="match status" value="1"/>
</dbReference>
<dbReference type="SMART" id="SM00534">
    <property type="entry name" value="MUTSac"/>
    <property type="match status" value="1"/>
</dbReference>
<dbReference type="NCBIfam" id="NF003810">
    <property type="entry name" value="PRK05399.1"/>
    <property type="match status" value="1"/>
</dbReference>
<evidence type="ECO:0000256" key="7">
    <source>
        <dbReference type="ARBA" id="ARBA00023125"/>
    </source>
</evidence>
<dbReference type="SUPFAM" id="SSF48334">
    <property type="entry name" value="DNA repair protein MutS, domain III"/>
    <property type="match status" value="1"/>
</dbReference>
<dbReference type="InterPro" id="IPR007861">
    <property type="entry name" value="DNA_mismatch_repair_MutS_clamp"/>
</dbReference>
<feature type="compositionally biased region" description="Polar residues" evidence="13">
    <location>
        <begin position="15"/>
        <end position="24"/>
    </location>
</feature>
<dbReference type="OMA" id="INMHAAR"/>
<dbReference type="InterPro" id="IPR000432">
    <property type="entry name" value="DNA_mismatch_repair_MutS_C"/>
</dbReference>
<dbReference type="InterPro" id="IPR045076">
    <property type="entry name" value="MutS"/>
</dbReference>